<reference evidence="2 3" key="1">
    <citation type="submission" date="2016-07" db="EMBL/GenBank/DDBJ databases">
        <title>Pervasive Adenine N6-methylation of Active Genes in Fungi.</title>
        <authorList>
            <consortium name="DOE Joint Genome Institute"/>
            <person name="Mondo S.J."/>
            <person name="Dannebaum R.O."/>
            <person name="Kuo R.C."/>
            <person name="Labutti K."/>
            <person name="Haridas S."/>
            <person name="Kuo A."/>
            <person name="Salamov A."/>
            <person name="Ahrendt S.R."/>
            <person name="Lipzen A."/>
            <person name="Sullivan W."/>
            <person name="Andreopoulos W.B."/>
            <person name="Clum A."/>
            <person name="Lindquist E."/>
            <person name="Daum C."/>
            <person name="Ramamoorthy G.K."/>
            <person name="Gryganskyi A."/>
            <person name="Culley D."/>
            <person name="Magnuson J.K."/>
            <person name="James T.Y."/>
            <person name="O'Malley M.A."/>
            <person name="Stajich J.E."/>
            <person name="Spatafora J.W."/>
            <person name="Visel A."/>
            <person name="Grigoriev I.V."/>
        </authorList>
    </citation>
    <scope>NUCLEOTIDE SEQUENCE [LARGE SCALE GENOMIC DNA]</scope>
    <source>
        <strain evidence="2 3">ATCC 12442</strain>
    </source>
</reference>
<dbReference type="AlphaFoldDB" id="A0A1Y1WBK1"/>
<organism evidence="2 3">
    <name type="scientific">Linderina pennispora</name>
    <dbReference type="NCBI Taxonomy" id="61395"/>
    <lineage>
        <taxon>Eukaryota</taxon>
        <taxon>Fungi</taxon>
        <taxon>Fungi incertae sedis</taxon>
        <taxon>Zoopagomycota</taxon>
        <taxon>Kickxellomycotina</taxon>
        <taxon>Kickxellomycetes</taxon>
        <taxon>Kickxellales</taxon>
        <taxon>Kickxellaceae</taxon>
        <taxon>Linderina</taxon>
    </lineage>
</organism>
<accession>A0A1Y1WBK1</accession>
<evidence type="ECO:0000256" key="1">
    <source>
        <dbReference type="SAM" id="MobiDB-lite"/>
    </source>
</evidence>
<dbReference type="EMBL" id="MCFD01000005">
    <property type="protein sequence ID" value="ORX70917.1"/>
    <property type="molecule type" value="Genomic_DNA"/>
</dbReference>
<dbReference type="RefSeq" id="XP_040744496.1">
    <property type="nucleotide sequence ID" value="XM_040883461.1"/>
</dbReference>
<evidence type="ECO:0000313" key="2">
    <source>
        <dbReference type="EMBL" id="ORX70917.1"/>
    </source>
</evidence>
<keyword evidence="3" id="KW-1185">Reference proteome</keyword>
<gene>
    <name evidence="2" type="ORF">DL89DRAFT_143191</name>
</gene>
<dbReference type="Proteomes" id="UP000193922">
    <property type="component" value="Unassembled WGS sequence"/>
</dbReference>
<dbReference type="GeneID" id="63800109"/>
<proteinExistence type="predicted"/>
<comment type="caution">
    <text evidence="2">The sequence shown here is derived from an EMBL/GenBank/DDBJ whole genome shotgun (WGS) entry which is preliminary data.</text>
</comment>
<evidence type="ECO:0000313" key="3">
    <source>
        <dbReference type="Proteomes" id="UP000193922"/>
    </source>
</evidence>
<name>A0A1Y1WBK1_9FUNG</name>
<sequence length="126" mass="13661">MCAFGEDTSPIVLLSCILPGTACPVLPFAKWSEALLGSCLHSKCLRLAATMLLILWRRPGLSEPPKERCTKSLLQESNAHKCGRSCPQLPREKNESRLPPRCSLGSKKRSDRRAGGSCMGVPEIAG</sequence>
<feature type="region of interest" description="Disordered" evidence="1">
    <location>
        <begin position="81"/>
        <end position="126"/>
    </location>
</feature>
<protein>
    <submittedName>
        <fullName evidence="2">Uncharacterized protein</fullName>
    </submittedName>
</protein>